<dbReference type="OrthoDB" id="6334211at2759"/>
<evidence type="ECO:0000256" key="7">
    <source>
        <dbReference type="ARBA" id="ARBA00022840"/>
    </source>
</evidence>
<dbReference type="PANTHER" id="PTHR23117">
    <property type="entry name" value="GUANYLATE KINASE-RELATED"/>
    <property type="match status" value="1"/>
</dbReference>
<reference evidence="10 11" key="1">
    <citation type="journal article" date="2018" name="Nat. Ecol. Evol.">
        <title>Pezizomycetes genomes reveal the molecular basis of ectomycorrhizal truffle lifestyle.</title>
        <authorList>
            <person name="Murat C."/>
            <person name="Payen T."/>
            <person name="Noel B."/>
            <person name="Kuo A."/>
            <person name="Morin E."/>
            <person name="Chen J."/>
            <person name="Kohler A."/>
            <person name="Krizsan K."/>
            <person name="Balestrini R."/>
            <person name="Da Silva C."/>
            <person name="Montanini B."/>
            <person name="Hainaut M."/>
            <person name="Levati E."/>
            <person name="Barry K.W."/>
            <person name="Belfiori B."/>
            <person name="Cichocki N."/>
            <person name="Clum A."/>
            <person name="Dockter R.B."/>
            <person name="Fauchery L."/>
            <person name="Guy J."/>
            <person name="Iotti M."/>
            <person name="Le Tacon F."/>
            <person name="Lindquist E.A."/>
            <person name="Lipzen A."/>
            <person name="Malagnac F."/>
            <person name="Mello A."/>
            <person name="Molinier V."/>
            <person name="Miyauchi S."/>
            <person name="Poulain J."/>
            <person name="Riccioni C."/>
            <person name="Rubini A."/>
            <person name="Sitrit Y."/>
            <person name="Splivallo R."/>
            <person name="Traeger S."/>
            <person name="Wang M."/>
            <person name="Zifcakova L."/>
            <person name="Wipf D."/>
            <person name="Zambonelli A."/>
            <person name="Paolocci F."/>
            <person name="Nowrousian M."/>
            <person name="Ottonello S."/>
            <person name="Baldrian P."/>
            <person name="Spatafora J.W."/>
            <person name="Henrissat B."/>
            <person name="Nagy L.G."/>
            <person name="Aury J.M."/>
            <person name="Wincker P."/>
            <person name="Grigoriev I.V."/>
            <person name="Bonfante P."/>
            <person name="Martin F.M."/>
        </authorList>
    </citation>
    <scope>NUCLEOTIDE SEQUENCE [LARGE SCALE GENOMIC DNA]</scope>
    <source>
        <strain evidence="10 11">RN42</strain>
    </source>
</reference>
<dbReference type="InterPro" id="IPR027417">
    <property type="entry name" value="P-loop_NTPase"/>
</dbReference>
<protein>
    <recommendedName>
        <fullName evidence="3">Guanylate kinase</fullName>
        <ecNumber evidence="2">2.7.4.8</ecNumber>
    </recommendedName>
    <alternativeName>
        <fullName evidence="8">GMP kinase</fullName>
    </alternativeName>
</protein>
<sequence length="216" mass="24182">MFARTALRQTGALRQFSTSQSLFKKPSVIVISGPSGSGKSTLINDLLRQYPTRFALSVSHTTRKPRPGEIAGTHYHYVTKEEFDALAAQNGFVEKATFASNSYGTSIQALKNIKDEGKVAILDIEMEGVKQVKASPIVEEARFVFNKAPSMEILEKRLRNRGTETEEAIQKRLAKAQSELDYAETGVHDFVLVNDTVEKAYEDFKEYLSKELDEKL</sequence>
<keyword evidence="6 10" id="KW-0418">Kinase</keyword>
<organism evidence="10 11">
    <name type="scientific">Ascobolus immersus RN42</name>
    <dbReference type="NCBI Taxonomy" id="1160509"/>
    <lineage>
        <taxon>Eukaryota</taxon>
        <taxon>Fungi</taxon>
        <taxon>Dikarya</taxon>
        <taxon>Ascomycota</taxon>
        <taxon>Pezizomycotina</taxon>
        <taxon>Pezizomycetes</taxon>
        <taxon>Pezizales</taxon>
        <taxon>Ascobolaceae</taxon>
        <taxon>Ascobolus</taxon>
    </lineage>
</organism>
<name>A0A3N4I3J0_ASCIM</name>
<dbReference type="InterPro" id="IPR017665">
    <property type="entry name" value="Guanylate_kinase"/>
</dbReference>
<keyword evidence="7" id="KW-0067">ATP-binding</keyword>
<dbReference type="SUPFAM" id="SSF52540">
    <property type="entry name" value="P-loop containing nucleoside triphosphate hydrolases"/>
    <property type="match status" value="1"/>
</dbReference>
<dbReference type="NCBIfam" id="TIGR03263">
    <property type="entry name" value="guanyl_kin"/>
    <property type="match status" value="1"/>
</dbReference>
<evidence type="ECO:0000259" key="9">
    <source>
        <dbReference type="PROSITE" id="PS50052"/>
    </source>
</evidence>
<evidence type="ECO:0000256" key="4">
    <source>
        <dbReference type="ARBA" id="ARBA00022679"/>
    </source>
</evidence>
<dbReference type="AlphaFoldDB" id="A0A3N4I3J0"/>
<evidence type="ECO:0000256" key="8">
    <source>
        <dbReference type="ARBA" id="ARBA00030128"/>
    </source>
</evidence>
<dbReference type="GO" id="GO:0005524">
    <property type="term" value="F:ATP binding"/>
    <property type="evidence" value="ECO:0007669"/>
    <property type="project" value="UniProtKB-KW"/>
</dbReference>
<evidence type="ECO:0000256" key="5">
    <source>
        <dbReference type="ARBA" id="ARBA00022741"/>
    </source>
</evidence>
<evidence type="ECO:0000313" key="10">
    <source>
        <dbReference type="EMBL" id="RPA80695.1"/>
    </source>
</evidence>
<dbReference type="CDD" id="cd00071">
    <property type="entry name" value="GMPK"/>
    <property type="match status" value="1"/>
</dbReference>
<evidence type="ECO:0000256" key="1">
    <source>
        <dbReference type="ARBA" id="ARBA00005790"/>
    </source>
</evidence>
<dbReference type="PROSITE" id="PS50052">
    <property type="entry name" value="GUANYLATE_KINASE_2"/>
    <property type="match status" value="1"/>
</dbReference>
<dbReference type="FunFam" id="3.40.50.300:FF:000776">
    <property type="entry name" value="Guanylate kinase 2"/>
    <property type="match status" value="1"/>
</dbReference>
<gene>
    <name evidence="10" type="ORF">BJ508DRAFT_369957</name>
</gene>
<keyword evidence="11" id="KW-1185">Reference proteome</keyword>
<evidence type="ECO:0000256" key="2">
    <source>
        <dbReference type="ARBA" id="ARBA00012961"/>
    </source>
</evidence>
<dbReference type="PANTHER" id="PTHR23117:SF13">
    <property type="entry name" value="GUANYLATE KINASE"/>
    <property type="match status" value="1"/>
</dbReference>
<dbReference type="EMBL" id="ML119685">
    <property type="protein sequence ID" value="RPA80695.1"/>
    <property type="molecule type" value="Genomic_DNA"/>
</dbReference>
<proteinExistence type="inferred from homology"/>
<keyword evidence="5" id="KW-0547">Nucleotide-binding</keyword>
<dbReference type="Pfam" id="PF00625">
    <property type="entry name" value="Guanylate_kin"/>
    <property type="match status" value="1"/>
</dbReference>
<dbReference type="InterPro" id="IPR020590">
    <property type="entry name" value="Guanylate_kinase_CS"/>
</dbReference>
<evidence type="ECO:0000313" key="11">
    <source>
        <dbReference type="Proteomes" id="UP000275078"/>
    </source>
</evidence>
<dbReference type="STRING" id="1160509.A0A3N4I3J0"/>
<evidence type="ECO:0000256" key="3">
    <source>
        <dbReference type="ARBA" id="ARBA00016296"/>
    </source>
</evidence>
<dbReference type="PROSITE" id="PS00856">
    <property type="entry name" value="GUANYLATE_KINASE_1"/>
    <property type="match status" value="1"/>
</dbReference>
<dbReference type="GO" id="GO:0004385">
    <property type="term" value="F:GMP kinase activity"/>
    <property type="evidence" value="ECO:0007669"/>
    <property type="project" value="UniProtKB-EC"/>
</dbReference>
<dbReference type="EC" id="2.7.4.8" evidence="2"/>
<dbReference type="Proteomes" id="UP000275078">
    <property type="component" value="Unassembled WGS sequence"/>
</dbReference>
<dbReference type="SMART" id="SM00072">
    <property type="entry name" value="GuKc"/>
    <property type="match status" value="1"/>
</dbReference>
<dbReference type="InterPro" id="IPR008144">
    <property type="entry name" value="Guanylate_kin-like_dom"/>
</dbReference>
<evidence type="ECO:0000256" key="6">
    <source>
        <dbReference type="ARBA" id="ARBA00022777"/>
    </source>
</evidence>
<accession>A0A3N4I3J0</accession>
<dbReference type="InterPro" id="IPR008145">
    <property type="entry name" value="GK/Ca_channel_bsu"/>
</dbReference>
<dbReference type="GO" id="GO:0005829">
    <property type="term" value="C:cytosol"/>
    <property type="evidence" value="ECO:0007669"/>
    <property type="project" value="TreeGrafter"/>
</dbReference>
<dbReference type="Gene3D" id="3.40.50.300">
    <property type="entry name" value="P-loop containing nucleotide triphosphate hydrolases"/>
    <property type="match status" value="1"/>
</dbReference>
<comment type="similarity">
    <text evidence="1">Belongs to the guanylate kinase family.</text>
</comment>
<feature type="domain" description="Guanylate kinase-like" evidence="9">
    <location>
        <begin position="26"/>
        <end position="209"/>
    </location>
</feature>
<keyword evidence="4" id="KW-0808">Transferase</keyword>